<evidence type="ECO:0000256" key="1">
    <source>
        <dbReference type="SAM" id="Phobius"/>
    </source>
</evidence>
<accession>A0A813JSW1</accession>
<reference evidence="2" key="1">
    <citation type="submission" date="2021-02" db="EMBL/GenBank/DDBJ databases">
        <authorList>
            <person name="Dougan E. K."/>
            <person name="Rhodes N."/>
            <person name="Thang M."/>
            <person name="Chan C."/>
        </authorList>
    </citation>
    <scope>NUCLEOTIDE SEQUENCE</scope>
</reference>
<evidence type="ECO:0000313" key="3">
    <source>
        <dbReference type="Proteomes" id="UP000626109"/>
    </source>
</evidence>
<keyword evidence="1" id="KW-1133">Transmembrane helix</keyword>
<proteinExistence type="predicted"/>
<feature type="transmembrane region" description="Helical" evidence="1">
    <location>
        <begin position="214"/>
        <end position="235"/>
    </location>
</feature>
<keyword evidence="1" id="KW-0812">Transmembrane</keyword>
<dbReference type="EMBL" id="CAJNNW010026941">
    <property type="protein sequence ID" value="CAE8688677.1"/>
    <property type="molecule type" value="Genomic_DNA"/>
</dbReference>
<protein>
    <submittedName>
        <fullName evidence="2">Uncharacterized protein</fullName>
    </submittedName>
</protein>
<gene>
    <name evidence="2" type="ORF">PGLA2088_LOCUS26052</name>
</gene>
<comment type="caution">
    <text evidence="2">The sequence shown here is derived from an EMBL/GenBank/DDBJ whole genome shotgun (WGS) entry which is preliminary data.</text>
</comment>
<sequence length="334" mass="35843">MAASSQSLCDEDEESLSARELALLSNGERTASRTHLCCHAARLLFLISHGLLLLVVSASLEGVDQADWWVLFLPVWVGNSICLALVALSWCASCPYIKACLSERQPRLNDSPSILTEVLPEMVMSIPGVVFLVLTFCGEYFLCAYLSSAQHGEPRSLPTATIFFVIVALLSLCQGTLFTQNSVLWLVSGTGLLCFAACFAATRQPGCSAFAQSLTVLPFILAVAALLIASVRRLQKYLRVLSAEERLLLSAEAVILGSLLVPLCGAGRKISRMQLHAAGPEGVAAGLLLCLLALPRARLCFLEAQRGLLEDRLFCNPALPPSTAAPSEVEVRIA</sequence>
<feature type="transmembrane region" description="Helical" evidence="1">
    <location>
        <begin position="183"/>
        <end position="202"/>
    </location>
</feature>
<dbReference type="AlphaFoldDB" id="A0A813JSW1"/>
<feature type="transmembrane region" description="Helical" evidence="1">
    <location>
        <begin position="157"/>
        <end position="177"/>
    </location>
</feature>
<dbReference type="Proteomes" id="UP000626109">
    <property type="component" value="Unassembled WGS sequence"/>
</dbReference>
<name>A0A813JSW1_POLGL</name>
<organism evidence="2 3">
    <name type="scientific">Polarella glacialis</name>
    <name type="common">Dinoflagellate</name>
    <dbReference type="NCBI Taxonomy" id="89957"/>
    <lineage>
        <taxon>Eukaryota</taxon>
        <taxon>Sar</taxon>
        <taxon>Alveolata</taxon>
        <taxon>Dinophyceae</taxon>
        <taxon>Suessiales</taxon>
        <taxon>Suessiaceae</taxon>
        <taxon>Polarella</taxon>
    </lineage>
</organism>
<keyword evidence="1" id="KW-0472">Membrane</keyword>
<feature type="transmembrane region" description="Helical" evidence="1">
    <location>
        <begin position="68"/>
        <end position="88"/>
    </location>
</feature>
<feature type="transmembrane region" description="Helical" evidence="1">
    <location>
        <begin position="122"/>
        <end position="145"/>
    </location>
</feature>
<feature type="transmembrane region" description="Helical" evidence="1">
    <location>
        <begin position="39"/>
        <end position="56"/>
    </location>
</feature>
<evidence type="ECO:0000313" key="2">
    <source>
        <dbReference type="EMBL" id="CAE8688677.1"/>
    </source>
</evidence>